<feature type="compositionally biased region" description="Polar residues" evidence="2">
    <location>
        <begin position="41"/>
        <end position="54"/>
    </location>
</feature>
<feature type="compositionally biased region" description="Basic and acidic residues" evidence="2">
    <location>
        <begin position="829"/>
        <end position="854"/>
    </location>
</feature>
<dbReference type="Gene3D" id="2.30.110.10">
    <property type="entry name" value="Electron Transport, Fmn-binding Protein, Chain A"/>
    <property type="match status" value="1"/>
</dbReference>
<dbReference type="Proteomes" id="UP000700596">
    <property type="component" value="Unassembled WGS sequence"/>
</dbReference>
<feature type="region of interest" description="Disordered" evidence="2">
    <location>
        <begin position="829"/>
        <end position="898"/>
    </location>
</feature>
<dbReference type="PANTHER" id="PTHR30466">
    <property type="entry name" value="FLAVIN REDUCTASE"/>
    <property type="match status" value="1"/>
</dbReference>
<dbReference type="EMBL" id="JAGMWT010000001">
    <property type="protein sequence ID" value="KAH7138175.1"/>
    <property type="molecule type" value="Genomic_DNA"/>
</dbReference>
<dbReference type="InterPro" id="IPR050268">
    <property type="entry name" value="NADH-dep_flavin_reductase"/>
</dbReference>
<dbReference type="GO" id="GO:0010181">
    <property type="term" value="F:FMN binding"/>
    <property type="evidence" value="ECO:0007669"/>
    <property type="project" value="InterPro"/>
</dbReference>
<feature type="region of interest" description="Disordered" evidence="2">
    <location>
        <begin position="41"/>
        <end position="94"/>
    </location>
</feature>
<proteinExistence type="predicted"/>
<evidence type="ECO:0000313" key="4">
    <source>
        <dbReference type="EMBL" id="KAH7138175.1"/>
    </source>
</evidence>
<dbReference type="InterPro" id="IPR012349">
    <property type="entry name" value="Split_barrel_FMN-bd"/>
</dbReference>
<organism evidence="4 5">
    <name type="scientific">Dendryphion nanum</name>
    <dbReference type="NCBI Taxonomy" id="256645"/>
    <lineage>
        <taxon>Eukaryota</taxon>
        <taxon>Fungi</taxon>
        <taxon>Dikarya</taxon>
        <taxon>Ascomycota</taxon>
        <taxon>Pezizomycotina</taxon>
        <taxon>Dothideomycetes</taxon>
        <taxon>Pleosporomycetidae</taxon>
        <taxon>Pleosporales</taxon>
        <taxon>Torulaceae</taxon>
        <taxon>Dendryphion</taxon>
    </lineage>
</organism>
<protein>
    <submittedName>
        <fullName evidence="4">Flavin reductase like domain-containing protein</fullName>
    </submittedName>
</protein>
<evidence type="ECO:0000256" key="2">
    <source>
        <dbReference type="SAM" id="MobiDB-lite"/>
    </source>
</evidence>
<evidence type="ECO:0000313" key="5">
    <source>
        <dbReference type="Proteomes" id="UP000700596"/>
    </source>
</evidence>
<keyword evidence="5" id="KW-1185">Reference proteome</keyword>
<sequence>MVQPQRSASRFFAAFYRWHCYTQQTPRATYLARHKHNASTLRLASSRRNLVTTSRQHRDTQGVHSQDNDKPDIRATDEKSNPPIAPQSEEPTAVPTNAENLRTLMRHVPYPVVILTAAHFDTETGTAVPLGTTLSSLNTVALDPPIISFNIRNPSRTLDAIRADDRHFLVHFLKEGGPSPLVADSFIHGNYSAAYQTRLGLGSVRLKDSTIAAPAEIDEEIVAGRLECKLRQEITVADHVIVVAEVTNVTSKSPLDTTLTYVQGGYVSKQEDEVVRLRERYATQMRSLSDAKSHPLLINEWLVGKKFKNAVAQRLHKSLHRNPHFFKMPLQLAVDAIHSKYTTSTGFASISLYDLIPHAAKHQICEEDYTEKFTFEYWGPLSAENILAISRKVEAFVREDPKFLSLSYRALYRMLGVDPHGFSNMLASDILNPLRQIELVPPFSIDVDLPNNNEPTLVEVERLEHEVLQYLREQDPKRVAWITDENLLRLVKDRTWVKQYLRRVRTRLDVEAAPELYNNANYEISGAVKRGAAIVILSRVLGLILKDKHLVTTRLLNLTKTSILHQLKIHPLVSGVNVDFFLQTLRLYYTNRTPEDFFSFAKIHSVGSTRRQWTTQRLAVNISRMVLLEWKHVKHFTPTELLASIYGEPDAVLHETHSMNLDTMPAELFQLSNGILLKKLVYDAVRKHYDNFPPETQHEVDSWLQHDENKPAPWLQTLNIQSADPLLPRILEYPPGSNSPPTPIMTPTALPSTNEPVFKVRKKHSYHSKPDNELIRKIAQKKDAPPRIQSYMMGNPSRSEVMSDDVYTMEDVDLDSADELERALRQARSLDRHGSEAKSDVWEGNHSVDSRLRSEGGYSLEGLQGKDGKVLENNSEAVGPGDESRKELQGYSIRGRKK</sequence>
<dbReference type="AlphaFoldDB" id="A0A9P9EHY6"/>
<dbReference type="Pfam" id="PF01613">
    <property type="entry name" value="Flavin_Reduct"/>
    <property type="match status" value="1"/>
</dbReference>
<dbReference type="OrthoDB" id="2015405at2759"/>
<accession>A0A9P9EHY6</accession>
<dbReference type="SUPFAM" id="SSF50475">
    <property type="entry name" value="FMN-binding split barrel"/>
    <property type="match status" value="1"/>
</dbReference>
<evidence type="ECO:0000256" key="1">
    <source>
        <dbReference type="ARBA" id="ARBA00023002"/>
    </source>
</evidence>
<dbReference type="InterPro" id="IPR002563">
    <property type="entry name" value="Flavin_Rdtase-like_dom"/>
</dbReference>
<dbReference type="SMART" id="SM00903">
    <property type="entry name" value="Flavin_Reduct"/>
    <property type="match status" value="1"/>
</dbReference>
<dbReference type="GO" id="GO:0042602">
    <property type="term" value="F:riboflavin reductase (NADPH) activity"/>
    <property type="evidence" value="ECO:0007669"/>
    <property type="project" value="TreeGrafter"/>
</dbReference>
<comment type="caution">
    <text evidence="4">The sequence shown here is derived from an EMBL/GenBank/DDBJ whole genome shotgun (WGS) entry which is preliminary data.</text>
</comment>
<evidence type="ECO:0000259" key="3">
    <source>
        <dbReference type="SMART" id="SM00903"/>
    </source>
</evidence>
<dbReference type="PANTHER" id="PTHR30466:SF1">
    <property type="entry name" value="FMN REDUCTASE (NADH) RUTF"/>
    <property type="match status" value="1"/>
</dbReference>
<feature type="domain" description="Flavin reductase like" evidence="3">
    <location>
        <begin position="105"/>
        <end position="268"/>
    </location>
</feature>
<feature type="compositionally biased region" description="Basic and acidic residues" evidence="2">
    <location>
        <begin position="56"/>
        <end position="80"/>
    </location>
</feature>
<reference evidence="4" key="1">
    <citation type="journal article" date="2021" name="Nat. Commun.">
        <title>Genetic determinants of endophytism in the Arabidopsis root mycobiome.</title>
        <authorList>
            <person name="Mesny F."/>
            <person name="Miyauchi S."/>
            <person name="Thiergart T."/>
            <person name="Pickel B."/>
            <person name="Atanasova L."/>
            <person name="Karlsson M."/>
            <person name="Huettel B."/>
            <person name="Barry K.W."/>
            <person name="Haridas S."/>
            <person name="Chen C."/>
            <person name="Bauer D."/>
            <person name="Andreopoulos W."/>
            <person name="Pangilinan J."/>
            <person name="LaButti K."/>
            <person name="Riley R."/>
            <person name="Lipzen A."/>
            <person name="Clum A."/>
            <person name="Drula E."/>
            <person name="Henrissat B."/>
            <person name="Kohler A."/>
            <person name="Grigoriev I.V."/>
            <person name="Martin F.M."/>
            <person name="Hacquard S."/>
        </authorList>
    </citation>
    <scope>NUCLEOTIDE SEQUENCE</scope>
    <source>
        <strain evidence="4">MPI-CAGE-CH-0243</strain>
    </source>
</reference>
<gene>
    <name evidence="4" type="ORF">B0J11DRAFT_513745</name>
</gene>
<name>A0A9P9EHY6_9PLEO</name>
<keyword evidence="1" id="KW-0560">Oxidoreductase</keyword>